<name>A0ABP4LT55_9ACTN</name>
<evidence type="ECO:0000313" key="2">
    <source>
        <dbReference type="Proteomes" id="UP001500363"/>
    </source>
</evidence>
<reference evidence="2" key="1">
    <citation type="journal article" date="2019" name="Int. J. Syst. Evol. Microbiol.">
        <title>The Global Catalogue of Microorganisms (GCM) 10K type strain sequencing project: providing services to taxonomists for standard genome sequencing and annotation.</title>
        <authorList>
            <consortium name="The Broad Institute Genomics Platform"/>
            <consortium name="The Broad Institute Genome Sequencing Center for Infectious Disease"/>
            <person name="Wu L."/>
            <person name="Ma J."/>
        </authorList>
    </citation>
    <scope>NUCLEOTIDE SEQUENCE [LARGE SCALE GENOMIC DNA]</scope>
    <source>
        <strain evidence="2">JCM 14303</strain>
    </source>
</reference>
<comment type="caution">
    <text evidence="1">The sequence shown here is derived from an EMBL/GenBank/DDBJ whole genome shotgun (WGS) entry which is preliminary data.</text>
</comment>
<dbReference type="EMBL" id="BAAANC010000002">
    <property type="protein sequence ID" value="GAA1529478.1"/>
    <property type="molecule type" value="Genomic_DNA"/>
</dbReference>
<proteinExistence type="predicted"/>
<sequence>MGLTTGNHPSYVAGPVAQEVGYFQADHRGLANWCYAGLGAAFEIVSPDWSSVDDVMTALMPTAPLSRYAFVDLAGWTLMLNNGPNGTDVGVMPSLAARQLRCRAIRAVCVPDEGPGYPARILEVYGPDTESPLALERSVVAADDGGRWIFETAGRPYDFEDGDSRQRRHKRDRFTCEMLHRYLRALGVPATAVPDWTTAVLIELLPT</sequence>
<keyword evidence="2" id="KW-1185">Reference proteome</keyword>
<evidence type="ECO:0000313" key="1">
    <source>
        <dbReference type="EMBL" id="GAA1529478.1"/>
    </source>
</evidence>
<organism evidence="1 2">
    <name type="scientific">Kribbella lupini</name>
    <dbReference type="NCBI Taxonomy" id="291602"/>
    <lineage>
        <taxon>Bacteria</taxon>
        <taxon>Bacillati</taxon>
        <taxon>Actinomycetota</taxon>
        <taxon>Actinomycetes</taxon>
        <taxon>Propionibacteriales</taxon>
        <taxon>Kribbellaceae</taxon>
        <taxon>Kribbella</taxon>
    </lineage>
</organism>
<dbReference type="Proteomes" id="UP001500363">
    <property type="component" value="Unassembled WGS sequence"/>
</dbReference>
<accession>A0ABP4LT55</accession>
<protein>
    <submittedName>
        <fullName evidence="1">Uncharacterized protein</fullName>
    </submittedName>
</protein>
<gene>
    <name evidence="1" type="ORF">GCM10009741_34200</name>
</gene>